<organism evidence="1">
    <name type="scientific">Tetraselmis sp. GSL018</name>
    <dbReference type="NCBI Taxonomy" id="582737"/>
    <lineage>
        <taxon>Eukaryota</taxon>
        <taxon>Viridiplantae</taxon>
        <taxon>Chlorophyta</taxon>
        <taxon>core chlorophytes</taxon>
        <taxon>Chlorodendrophyceae</taxon>
        <taxon>Chlorodendrales</taxon>
        <taxon>Chlorodendraceae</taxon>
        <taxon>Tetraselmis</taxon>
    </lineage>
</organism>
<dbReference type="EMBL" id="GBEZ01027841">
    <property type="protein sequence ID" value="JAC59517.1"/>
    <property type="molecule type" value="Transcribed_RNA"/>
</dbReference>
<gene>
    <name evidence="1" type="ORF">TSPGSL018_31223</name>
</gene>
<dbReference type="AlphaFoldDB" id="A0A061QGF8"/>
<evidence type="ECO:0000313" key="1">
    <source>
        <dbReference type="EMBL" id="JAC59517.1"/>
    </source>
</evidence>
<dbReference type="PANTHER" id="PTHR33050">
    <property type="entry name" value="REVERSE TRANSCRIPTASE DOMAIN-CONTAINING PROTEIN"/>
    <property type="match status" value="1"/>
</dbReference>
<sequence length="195" mass="22750">MLELRRLWKILDQNGILLQAQYIASEMNKDADHLSRVVDIEDWQLHPKHFRFLDNIWGRHTIDRFASMNNAQTHRFNSKWWDPESEGIDSLQMPHEEWRKENNWCNPPWTLLPSLIQKLKRSGAAATVIAPIWRQKPWFPELENLAEECILFPPSRSLFFPGRQGRREGVGLPGWSVGAFRVPFRAGPTSGERAA</sequence>
<protein>
    <submittedName>
        <fullName evidence="1">Uncharacterized protein</fullName>
    </submittedName>
</protein>
<name>A0A061QGF8_9CHLO</name>
<accession>A0A061QGF8</accession>
<dbReference type="PANTHER" id="PTHR33050:SF7">
    <property type="entry name" value="RIBONUCLEASE H"/>
    <property type="match status" value="1"/>
</dbReference>
<reference evidence="1" key="1">
    <citation type="submission" date="2014-05" db="EMBL/GenBank/DDBJ databases">
        <title>The transcriptome of the halophilic microalga Tetraselmis sp. GSL018 isolated from the Great Salt Lake, Utah.</title>
        <authorList>
            <person name="Jinkerson R.E."/>
            <person name="D'Adamo S."/>
            <person name="Posewitz M.C."/>
        </authorList>
    </citation>
    <scope>NUCLEOTIDE SEQUENCE</scope>
    <source>
        <strain evidence="1">GSL018</strain>
    </source>
</reference>
<proteinExistence type="predicted"/>
<dbReference type="InterPro" id="IPR052055">
    <property type="entry name" value="Hepadnavirus_pol/RT"/>
</dbReference>